<gene>
    <name evidence="1" type="ORF">M2350_002873</name>
</gene>
<protein>
    <submittedName>
        <fullName evidence="1">Uncharacterized protein</fullName>
    </submittedName>
</protein>
<comment type="caution">
    <text evidence="1">The sequence shown here is derived from an EMBL/GenBank/DDBJ whole genome shotgun (WGS) entry which is preliminary data.</text>
</comment>
<proteinExistence type="predicted"/>
<name>A0ABT2ER52_9BACT</name>
<sequence length="99" mass="11576">MNKNQENLYDDSPNLFPELKNPKYSRSYDILKAVRNCPNLYQHLKESGELENFVNDLAEKWWDIVRQMLRNGAPRWLAESTAWELIGEEIAAAESAFTE</sequence>
<reference evidence="1 2" key="1">
    <citation type="submission" date="2022-08" db="EMBL/GenBank/DDBJ databases">
        <title>Bacterial and archaeal communities from various locations to study Microbial Dark Matter (Phase II).</title>
        <authorList>
            <person name="Stepanauskas R."/>
        </authorList>
    </citation>
    <scope>NUCLEOTIDE SEQUENCE [LARGE SCALE GENOMIC DNA]</scope>
    <source>
        <strain evidence="1 2">PD1</strain>
    </source>
</reference>
<organism evidence="1 2">
    <name type="scientific">Candidatus Fervidibacter sacchari</name>
    <dbReference type="NCBI Taxonomy" id="1448929"/>
    <lineage>
        <taxon>Bacteria</taxon>
        <taxon>Candidatus Fervidibacterota</taxon>
        <taxon>Candidatus Fervidibacter</taxon>
    </lineage>
</organism>
<accession>A0ABT2ER52</accession>
<dbReference type="Proteomes" id="UP001204798">
    <property type="component" value="Unassembled WGS sequence"/>
</dbReference>
<evidence type="ECO:0000313" key="1">
    <source>
        <dbReference type="EMBL" id="MCS3920444.1"/>
    </source>
</evidence>
<dbReference type="RefSeq" id="WP_259099660.1">
    <property type="nucleotide sequence ID" value="NZ_JANUCP010000005.1"/>
</dbReference>
<evidence type="ECO:0000313" key="2">
    <source>
        <dbReference type="Proteomes" id="UP001204798"/>
    </source>
</evidence>
<dbReference type="EMBL" id="JANUCP010000005">
    <property type="protein sequence ID" value="MCS3920444.1"/>
    <property type="molecule type" value="Genomic_DNA"/>
</dbReference>
<keyword evidence="2" id="KW-1185">Reference proteome</keyword>